<protein>
    <submittedName>
        <fullName evidence="2">Acyl dehydratase</fullName>
    </submittedName>
</protein>
<dbReference type="CDD" id="cd03450">
    <property type="entry name" value="NodN"/>
    <property type="match status" value="1"/>
</dbReference>
<gene>
    <name evidence="2" type="ORF">SAMN04515674_1105</name>
</gene>
<dbReference type="InterPro" id="IPR002539">
    <property type="entry name" value="MaoC-like_dom"/>
</dbReference>
<accession>A0A1I5VQF0</accession>
<dbReference type="PANTHER" id="PTHR42993">
    <property type="entry name" value="MAOC-LIKE DEHYDRATASE DOMAIN-CONTAINING PROTEIN"/>
    <property type="match status" value="1"/>
</dbReference>
<sequence>MNLIRNYLADAFIALIIRSELFKMKIFNKLSELKSSLGTELGVTDYLIVSQEMIDSFARATYDLQWIHTDPEKAAAFSPFKTTVAHGFLTLSLAPKFMSELMTVKSVKMGLNYGTNKVRFTSAVPSGSKVRMRGVLRDLEEVENGMKITLDCTFEIEGKEKPACVAEFISVLYE</sequence>
<evidence type="ECO:0000259" key="1">
    <source>
        <dbReference type="Pfam" id="PF01575"/>
    </source>
</evidence>
<feature type="domain" description="MaoC-like" evidence="1">
    <location>
        <begin position="38"/>
        <end position="145"/>
    </location>
</feature>
<reference evidence="2 3" key="1">
    <citation type="submission" date="2016-10" db="EMBL/GenBank/DDBJ databases">
        <authorList>
            <person name="de Groot N.N."/>
        </authorList>
    </citation>
    <scope>NUCLEOTIDE SEQUENCE [LARGE SCALE GENOMIC DNA]</scope>
    <source>
        <strain evidence="3">E92,LMG 26720,CCM 7988</strain>
    </source>
</reference>
<keyword evidence="3" id="KW-1185">Reference proteome</keyword>
<evidence type="ECO:0000313" key="2">
    <source>
        <dbReference type="EMBL" id="SFQ09774.1"/>
    </source>
</evidence>
<proteinExistence type="predicted"/>
<dbReference type="InterPro" id="IPR039375">
    <property type="entry name" value="NodN-like"/>
</dbReference>
<name>A0A1I5VQF0_9BACT</name>
<dbReference type="PANTHER" id="PTHR42993:SF1">
    <property type="entry name" value="MAOC-LIKE DEHYDRATASE DOMAIN-CONTAINING PROTEIN"/>
    <property type="match status" value="1"/>
</dbReference>
<dbReference type="STRING" id="1079859.SAMN04515674_1105"/>
<evidence type="ECO:0000313" key="3">
    <source>
        <dbReference type="Proteomes" id="UP000199306"/>
    </source>
</evidence>
<dbReference type="EMBL" id="FOXH01000010">
    <property type="protein sequence ID" value="SFQ09774.1"/>
    <property type="molecule type" value="Genomic_DNA"/>
</dbReference>
<dbReference type="AlphaFoldDB" id="A0A1I5VQF0"/>
<dbReference type="Gene3D" id="3.10.129.10">
    <property type="entry name" value="Hotdog Thioesterase"/>
    <property type="match status" value="1"/>
</dbReference>
<dbReference type="Proteomes" id="UP000199306">
    <property type="component" value="Unassembled WGS sequence"/>
</dbReference>
<dbReference type="InterPro" id="IPR029069">
    <property type="entry name" value="HotDog_dom_sf"/>
</dbReference>
<dbReference type="Pfam" id="PF01575">
    <property type="entry name" value="MaoC_dehydratas"/>
    <property type="match status" value="1"/>
</dbReference>
<dbReference type="SUPFAM" id="SSF54637">
    <property type="entry name" value="Thioesterase/thiol ester dehydrase-isomerase"/>
    <property type="match status" value="1"/>
</dbReference>
<organism evidence="2 3">
    <name type="scientific">Pseudarcicella hirudinis</name>
    <dbReference type="NCBI Taxonomy" id="1079859"/>
    <lineage>
        <taxon>Bacteria</taxon>
        <taxon>Pseudomonadati</taxon>
        <taxon>Bacteroidota</taxon>
        <taxon>Cytophagia</taxon>
        <taxon>Cytophagales</taxon>
        <taxon>Flectobacillaceae</taxon>
        <taxon>Pseudarcicella</taxon>
    </lineage>
</organism>